<dbReference type="RefSeq" id="WP_269308533.1">
    <property type="nucleotide sequence ID" value="NZ_CP098242.1"/>
</dbReference>
<dbReference type="AlphaFoldDB" id="A0A9E9LZ26"/>
<dbReference type="PANTHER" id="PTHR30033:SF1">
    <property type="entry name" value="FLAGELLAR HOOK-ASSOCIATED PROTEIN 1"/>
    <property type="match status" value="1"/>
</dbReference>
<dbReference type="PANTHER" id="PTHR30033">
    <property type="entry name" value="FLAGELLAR HOOK-ASSOCIATED PROTEIN 1"/>
    <property type="match status" value="1"/>
</dbReference>
<dbReference type="Proteomes" id="UP001156215">
    <property type="component" value="Chromosome"/>
</dbReference>
<keyword evidence="10" id="KW-1185">Reference proteome</keyword>
<dbReference type="InterPro" id="IPR010930">
    <property type="entry name" value="Flg_bb/hook_C_dom"/>
</dbReference>
<evidence type="ECO:0000256" key="2">
    <source>
        <dbReference type="ARBA" id="ARBA00004613"/>
    </source>
</evidence>
<evidence type="ECO:0000259" key="8">
    <source>
        <dbReference type="Pfam" id="PF22638"/>
    </source>
</evidence>
<dbReference type="GO" id="GO:0044780">
    <property type="term" value="P:bacterial-type flagellum assembly"/>
    <property type="evidence" value="ECO:0007669"/>
    <property type="project" value="InterPro"/>
</dbReference>
<keyword evidence="6" id="KW-0975">Bacterial flagellum</keyword>
<comment type="subcellular location">
    <subcellularLocation>
        <location evidence="1">Bacterial flagellum</location>
    </subcellularLocation>
    <subcellularLocation>
        <location evidence="2">Secreted</location>
    </subcellularLocation>
</comment>
<feature type="domain" description="Flagellar hook-associated protein FlgK helical" evidence="8">
    <location>
        <begin position="93"/>
        <end position="326"/>
    </location>
</feature>
<dbReference type="PRINTS" id="PR01005">
    <property type="entry name" value="FLGHOOKAP1"/>
</dbReference>
<name>A0A9E9LZ26_9BURK</name>
<evidence type="ECO:0000256" key="3">
    <source>
        <dbReference type="ARBA" id="ARBA00009677"/>
    </source>
</evidence>
<evidence type="ECO:0000256" key="5">
    <source>
        <dbReference type="ARBA" id="ARBA00022525"/>
    </source>
</evidence>
<keyword evidence="5" id="KW-0964">Secreted</keyword>
<evidence type="ECO:0000259" key="7">
    <source>
        <dbReference type="Pfam" id="PF06429"/>
    </source>
</evidence>
<feature type="domain" description="Flagellar basal-body/hook protein C-terminal" evidence="7">
    <location>
        <begin position="617"/>
        <end position="656"/>
    </location>
</feature>
<dbReference type="InterPro" id="IPR053927">
    <property type="entry name" value="FlgK_helical"/>
</dbReference>
<reference evidence="9" key="1">
    <citation type="journal article" date="2022" name="Front. Microbiol.">
        <title>New perspectives on an old grouping: The genomic and phenotypic variability of Oxalobacter formigenes and the implications for calcium oxalate stone prevention.</title>
        <authorList>
            <person name="Chmiel J.A."/>
            <person name="Carr C."/>
            <person name="Stuivenberg G.A."/>
            <person name="Venema R."/>
            <person name="Chanyi R.M."/>
            <person name="Al K.F."/>
            <person name="Giguere D."/>
            <person name="Say H."/>
            <person name="Akouris P.P."/>
            <person name="Dominguez Romero S.A."/>
            <person name="Kwong A."/>
            <person name="Tai V."/>
            <person name="Koval S.F."/>
            <person name="Razvi H."/>
            <person name="Bjazevic J."/>
            <person name="Burton J.P."/>
        </authorList>
    </citation>
    <scope>NUCLEOTIDE SEQUENCE</scope>
    <source>
        <strain evidence="9">WoOx3</strain>
    </source>
</reference>
<keyword evidence="9" id="KW-0282">Flagellum</keyword>
<dbReference type="EMBL" id="CP098242">
    <property type="protein sequence ID" value="WAW09533.1"/>
    <property type="molecule type" value="Genomic_DNA"/>
</dbReference>
<organism evidence="9 10">
    <name type="scientific">Oxalobacter vibrioformis</name>
    <dbReference type="NCBI Taxonomy" id="933080"/>
    <lineage>
        <taxon>Bacteria</taxon>
        <taxon>Pseudomonadati</taxon>
        <taxon>Pseudomonadota</taxon>
        <taxon>Betaproteobacteria</taxon>
        <taxon>Burkholderiales</taxon>
        <taxon>Oxalobacteraceae</taxon>
        <taxon>Oxalobacter</taxon>
    </lineage>
</organism>
<dbReference type="Pfam" id="PF06429">
    <property type="entry name" value="Flg_bbr_C"/>
    <property type="match status" value="1"/>
</dbReference>
<gene>
    <name evidence="9" type="primary">flgK</name>
    <name evidence="9" type="ORF">NB640_09835</name>
</gene>
<evidence type="ECO:0000256" key="6">
    <source>
        <dbReference type="ARBA" id="ARBA00023143"/>
    </source>
</evidence>
<accession>A0A9E9LZ26</accession>
<keyword evidence="9" id="KW-0966">Cell projection</keyword>
<sequence length="658" mass="70651">MANIYSIGKSALLSANYAISVTGHNIANASTPGYNRQVILQSGKNGQQFGFGFVGSGVQLDDIRRVYDEFLGKQFLDTQSESSRLDTYYNQIAKINNKLADDTAGVSPALQQFFSAVQEIASTPTSAATREAMLSDADILAGRYNNLAKQLTEQRDLANAQIIHSVELINTYGQEIAKLNDQIARAQIAITDPAPNDLLDQRDYLISQLSQEIGVRTVVNGNSLDVYIGNGQPLVINNQAFAMYAEYSAKDPQQVEIGYINNGMKVQIPEKLLTGGNIKGYMDYRNEQIDPVLNQLGLIAINLAADFNKQHKLGMDLNGEMGEDFFSFNTVASVGNQAGTGSVKGTIDLDHVKDLVASNYEIQALAGGKYKITRQSDGTVFQDGSTLPDGTVWNGQMPVPVPIDGIKFEATGLNVGETLVLKPLNEIAASLDVLISDPNKIAAASPVRTGSGPNAISGTDNLGTGKISLGEVKGPGFATSGTLTFDKTAGTFTTDSNVWYYPPDGSAPTLYMAGATNVPYQEGATYNFGDFDFSITGDPETGDTFFIEPNTGGTGDNRNMLALAALQDAKTMLNGTASYQGAYSQLVNRVGAKTRELEVMSTSTGNLLNSIYEEQQSQSGVNGDEEAINLMRYQQNYNAASKVIQTANEMFDAILAIF</sequence>
<dbReference type="NCBIfam" id="TIGR02492">
    <property type="entry name" value="flgK_ends"/>
    <property type="match status" value="1"/>
</dbReference>
<evidence type="ECO:0000313" key="10">
    <source>
        <dbReference type="Proteomes" id="UP001156215"/>
    </source>
</evidence>
<evidence type="ECO:0000256" key="1">
    <source>
        <dbReference type="ARBA" id="ARBA00004365"/>
    </source>
</evidence>
<dbReference type="GO" id="GO:0009424">
    <property type="term" value="C:bacterial-type flagellum hook"/>
    <property type="evidence" value="ECO:0007669"/>
    <property type="project" value="InterPro"/>
</dbReference>
<dbReference type="Pfam" id="PF22638">
    <property type="entry name" value="FlgK_D1"/>
    <property type="match status" value="1"/>
</dbReference>
<protein>
    <recommendedName>
        <fullName evidence="4">Flagellar hook-associated protein 1</fullName>
    </recommendedName>
</protein>
<dbReference type="InterPro" id="IPR002371">
    <property type="entry name" value="FlgK"/>
</dbReference>
<dbReference type="GO" id="GO:0005198">
    <property type="term" value="F:structural molecule activity"/>
    <property type="evidence" value="ECO:0007669"/>
    <property type="project" value="InterPro"/>
</dbReference>
<proteinExistence type="inferred from homology"/>
<dbReference type="GO" id="GO:0005576">
    <property type="term" value="C:extracellular region"/>
    <property type="evidence" value="ECO:0007669"/>
    <property type="project" value="UniProtKB-SubCell"/>
</dbReference>
<dbReference type="SUPFAM" id="SSF64518">
    <property type="entry name" value="Phase 1 flagellin"/>
    <property type="match status" value="1"/>
</dbReference>
<comment type="similarity">
    <text evidence="3">Belongs to the flagella basal body rod proteins family.</text>
</comment>
<keyword evidence="9" id="KW-0969">Cilium</keyword>
<evidence type="ECO:0000256" key="4">
    <source>
        <dbReference type="ARBA" id="ARBA00016244"/>
    </source>
</evidence>
<dbReference type="KEGG" id="ovb:NB640_09835"/>
<evidence type="ECO:0000313" key="9">
    <source>
        <dbReference type="EMBL" id="WAW09533.1"/>
    </source>
</evidence>